<sequence>MRKRKSPKIEDHEEEYSWKKEECLETGLGDIPSNIPANKEDKSEEKGEEEDDQDSDHDDLNYDLKYAKNTEGYHISRVPKFKDYHEKIKRSTENQNYIYVSVELPRRAGKERLELFRFNEYGDLVIIVDDRNMKH</sequence>
<feature type="non-terminal residue" evidence="2">
    <location>
        <position position="135"/>
    </location>
</feature>
<feature type="compositionally biased region" description="Acidic residues" evidence="1">
    <location>
        <begin position="46"/>
        <end position="57"/>
    </location>
</feature>
<feature type="region of interest" description="Disordered" evidence="1">
    <location>
        <begin position="25"/>
        <end position="63"/>
    </location>
</feature>
<comment type="caution">
    <text evidence="2">The sequence shown here is derived from an EMBL/GenBank/DDBJ whole genome shotgun (WGS) entry which is preliminary data.</text>
</comment>
<name>A0A2I1HX20_9GLOM</name>
<protein>
    <submittedName>
        <fullName evidence="2">Uncharacterized protein</fullName>
    </submittedName>
</protein>
<evidence type="ECO:0000313" key="3">
    <source>
        <dbReference type="Proteomes" id="UP000234323"/>
    </source>
</evidence>
<reference evidence="2 3" key="1">
    <citation type="submission" date="2015-10" db="EMBL/GenBank/DDBJ databases">
        <title>Genome analyses suggest a sexual origin of heterokaryosis in a supposedly ancient asexual fungus.</title>
        <authorList>
            <person name="Ropars J."/>
            <person name="Sedzielewska K."/>
            <person name="Noel J."/>
            <person name="Charron P."/>
            <person name="Farinelli L."/>
            <person name="Marton T."/>
            <person name="Kruger M."/>
            <person name="Pelin A."/>
            <person name="Brachmann A."/>
            <person name="Corradi N."/>
        </authorList>
    </citation>
    <scope>NUCLEOTIDE SEQUENCE [LARGE SCALE GENOMIC DNA]</scope>
    <source>
        <strain evidence="2 3">A4</strain>
    </source>
</reference>
<keyword evidence="3" id="KW-1185">Reference proteome</keyword>
<dbReference type="AlphaFoldDB" id="A0A2I1HX20"/>
<proteinExistence type="predicted"/>
<dbReference type="EMBL" id="LLXI01010274">
    <property type="protein sequence ID" value="PKY63432.1"/>
    <property type="molecule type" value="Genomic_DNA"/>
</dbReference>
<gene>
    <name evidence="2" type="ORF">RhiirA4_492339</name>
</gene>
<organism evidence="2 3">
    <name type="scientific">Rhizophagus irregularis</name>
    <dbReference type="NCBI Taxonomy" id="588596"/>
    <lineage>
        <taxon>Eukaryota</taxon>
        <taxon>Fungi</taxon>
        <taxon>Fungi incertae sedis</taxon>
        <taxon>Mucoromycota</taxon>
        <taxon>Glomeromycotina</taxon>
        <taxon>Glomeromycetes</taxon>
        <taxon>Glomerales</taxon>
        <taxon>Glomeraceae</taxon>
        <taxon>Rhizophagus</taxon>
    </lineage>
</organism>
<evidence type="ECO:0000256" key="1">
    <source>
        <dbReference type="SAM" id="MobiDB-lite"/>
    </source>
</evidence>
<evidence type="ECO:0000313" key="2">
    <source>
        <dbReference type="EMBL" id="PKY63432.1"/>
    </source>
</evidence>
<accession>A0A2I1HX20</accession>
<dbReference type="Proteomes" id="UP000234323">
    <property type="component" value="Unassembled WGS sequence"/>
</dbReference>